<dbReference type="Proteomes" id="UP000198793">
    <property type="component" value="Unassembled WGS sequence"/>
</dbReference>
<keyword evidence="1 6" id="KW-0597">Phosphoprotein</keyword>
<keyword evidence="3" id="KW-0805">Transcription regulation</keyword>
<dbReference type="OrthoDB" id="9782655at2"/>
<dbReference type="SUPFAM" id="SSF52172">
    <property type="entry name" value="CheY-like"/>
    <property type="match status" value="1"/>
</dbReference>
<keyword evidence="5" id="KW-0804">Transcription</keyword>
<dbReference type="Gene3D" id="1.10.10.10">
    <property type="entry name" value="Winged helix-like DNA-binding domain superfamily/Winged helix DNA-binding domain"/>
    <property type="match status" value="1"/>
</dbReference>
<dbReference type="InterPro" id="IPR036388">
    <property type="entry name" value="WH-like_DNA-bd_sf"/>
</dbReference>
<feature type="domain" description="HTH luxR-type" evidence="7">
    <location>
        <begin position="136"/>
        <end position="201"/>
    </location>
</feature>
<reference evidence="9 10" key="1">
    <citation type="submission" date="2016-10" db="EMBL/GenBank/DDBJ databases">
        <authorList>
            <person name="de Groot N.N."/>
        </authorList>
    </citation>
    <scope>NUCLEOTIDE SEQUENCE [LARGE SCALE GENOMIC DNA]</scope>
    <source>
        <strain evidence="10">L7-484,KACC 16230,DSM 25025</strain>
    </source>
</reference>
<evidence type="ECO:0000256" key="4">
    <source>
        <dbReference type="ARBA" id="ARBA00023125"/>
    </source>
</evidence>
<dbReference type="SUPFAM" id="SSF46894">
    <property type="entry name" value="C-terminal effector domain of the bipartite response regulators"/>
    <property type="match status" value="1"/>
</dbReference>
<keyword evidence="2" id="KW-0902">Two-component regulatory system</keyword>
<evidence type="ECO:0000256" key="2">
    <source>
        <dbReference type="ARBA" id="ARBA00023012"/>
    </source>
</evidence>
<evidence type="ECO:0000259" key="7">
    <source>
        <dbReference type="PROSITE" id="PS50043"/>
    </source>
</evidence>
<dbReference type="InterPro" id="IPR011006">
    <property type="entry name" value="CheY-like_superfamily"/>
</dbReference>
<evidence type="ECO:0000259" key="8">
    <source>
        <dbReference type="PROSITE" id="PS50110"/>
    </source>
</evidence>
<feature type="modified residue" description="4-aspartylphosphate" evidence="6">
    <location>
        <position position="55"/>
    </location>
</feature>
<dbReference type="GO" id="GO:0000160">
    <property type="term" value="P:phosphorelay signal transduction system"/>
    <property type="evidence" value="ECO:0007669"/>
    <property type="project" value="UniProtKB-KW"/>
</dbReference>
<dbReference type="PRINTS" id="PR00038">
    <property type="entry name" value="HTHLUXR"/>
</dbReference>
<dbReference type="PANTHER" id="PTHR44688">
    <property type="entry name" value="DNA-BINDING TRANSCRIPTIONAL ACTIVATOR DEVR_DOSR"/>
    <property type="match status" value="1"/>
</dbReference>
<dbReference type="PROSITE" id="PS50043">
    <property type="entry name" value="HTH_LUXR_2"/>
    <property type="match status" value="1"/>
</dbReference>
<protein>
    <submittedName>
        <fullName evidence="9">Two component transcriptional regulator, LuxR family</fullName>
    </submittedName>
</protein>
<evidence type="ECO:0000256" key="5">
    <source>
        <dbReference type="ARBA" id="ARBA00023163"/>
    </source>
</evidence>
<dbReference type="PROSITE" id="PS50110">
    <property type="entry name" value="RESPONSE_REGULATORY"/>
    <property type="match status" value="1"/>
</dbReference>
<feature type="domain" description="Response regulatory" evidence="8">
    <location>
        <begin position="6"/>
        <end position="120"/>
    </location>
</feature>
<keyword evidence="4" id="KW-0238">DNA-binding</keyword>
<dbReference type="InterPro" id="IPR001789">
    <property type="entry name" value="Sig_transdc_resp-reg_receiver"/>
</dbReference>
<sequence length="203" mass="22507">MPIDPAVHVIDDDKAVRRSIAFLLSANGLPVRIYESGRNFLDLLEPDVAGCALCDVRMPGMDGIELLREVRRRDIALPFVVMTGHADVAMAVQAMKAGALDFIEKPFEDQALIALLREGMERGQAEGQRTRRRAALEERLGRLTPRERQVLELVAAGKQNKIIAHELGISPRTVEVHRANLIEKVEAKSTSDLIAIVLERSQT</sequence>
<dbReference type="CDD" id="cd06170">
    <property type="entry name" value="LuxR_C_like"/>
    <property type="match status" value="1"/>
</dbReference>
<dbReference type="AlphaFoldDB" id="A0A1H0G7M3"/>
<dbReference type="FunFam" id="3.40.50.2300:FF:000018">
    <property type="entry name" value="DNA-binding transcriptional regulator NtrC"/>
    <property type="match status" value="1"/>
</dbReference>
<evidence type="ECO:0000256" key="3">
    <source>
        <dbReference type="ARBA" id="ARBA00023015"/>
    </source>
</evidence>
<dbReference type="GO" id="GO:0003677">
    <property type="term" value="F:DNA binding"/>
    <property type="evidence" value="ECO:0007669"/>
    <property type="project" value="UniProtKB-KW"/>
</dbReference>
<dbReference type="Gene3D" id="3.40.50.2300">
    <property type="match status" value="1"/>
</dbReference>
<dbReference type="RefSeq" id="WP_090671473.1">
    <property type="nucleotide sequence ID" value="NZ_FNIT01000003.1"/>
</dbReference>
<dbReference type="EMBL" id="FNIT01000003">
    <property type="protein sequence ID" value="SDO02841.1"/>
    <property type="molecule type" value="Genomic_DNA"/>
</dbReference>
<dbReference type="CDD" id="cd17537">
    <property type="entry name" value="REC_FixJ"/>
    <property type="match status" value="1"/>
</dbReference>
<organism evidence="9 10">
    <name type="scientific">Aureimonas jatrophae</name>
    <dbReference type="NCBI Taxonomy" id="1166073"/>
    <lineage>
        <taxon>Bacteria</taxon>
        <taxon>Pseudomonadati</taxon>
        <taxon>Pseudomonadota</taxon>
        <taxon>Alphaproteobacteria</taxon>
        <taxon>Hyphomicrobiales</taxon>
        <taxon>Aurantimonadaceae</taxon>
        <taxon>Aureimonas</taxon>
    </lineage>
</organism>
<dbReference type="PANTHER" id="PTHR44688:SF16">
    <property type="entry name" value="DNA-BINDING TRANSCRIPTIONAL ACTIVATOR DEVR_DOSR"/>
    <property type="match status" value="1"/>
</dbReference>
<dbReference type="PROSITE" id="PS00622">
    <property type="entry name" value="HTH_LUXR_1"/>
    <property type="match status" value="1"/>
</dbReference>
<dbReference type="Pfam" id="PF00196">
    <property type="entry name" value="GerE"/>
    <property type="match status" value="1"/>
</dbReference>
<evidence type="ECO:0000313" key="10">
    <source>
        <dbReference type="Proteomes" id="UP000198793"/>
    </source>
</evidence>
<proteinExistence type="predicted"/>
<accession>A0A1H0G7M3</accession>
<gene>
    <name evidence="9" type="ORF">SAMN05192530_1033</name>
</gene>
<name>A0A1H0G7M3_9HYPH</name>
<keyword evidence="10" id="KW-1185">Reference proteome</keyword>
<dbReference type="Pfam" id="PF00072">
    <property type="entry name" value="Response_reg"/>
    <property type="match status" value="1"/>
</dbReference>
<dbReference type="NCBIfam" id="NF006900">
    <property type="entry name" value="PRK09390.1"/>
    <property type="match status" value="1"/>
</dbReference>
<dbReference type="GO" id="GO:0006355">
    <property type="term" value="P:regulation of DNA-templated transcription"/>
    <property type="evidence" value="ECO:0007669"/>
    <property type="project" value="InterPro"/>
</dbReference>
<evidence type="ECO:0000256" key="6">
    <source>
        <dbReference type="PROSITE-ProRule" id="PRU00169"/>
    </source>
</evidence>
<dbReference type="SMART" id="SM00421">
    <property type="entry name" value="HTH_LUXR"/>
    <property type="match status" value="1"/>
</dbReference>
<dbReference type="InterPro" id="IPR016032">
    <property type="entry name" value="Sig_transdc_resp-reg_C-effctor"/>
</dbReference>
<evidence type="ECO:0000313" key="9">
    <source>
        <dbReference type="EMBL" id="SDO02841.1"/>
    </source>
</evidence>
<evidence type="ECO:0000256" key="1">
    <source>
        <dbReference type="ARBA" id="ARBA00022553"/>
    </source>
</evidence>
<dbReference type="STRING" id="1166073.SAMN05192530_1033"/>
<dbReference type="InterPro" id="IPR000792">
    <property type="entry name" value="Tscrpt_reg_LuxR_C"/>
</dbReference>
<dbReference type="SMART" id="SM00448">
    <property type="entry name" value="REC"/>
    <property type="match status" value="1"/>
</dbReference>